<proteinExistence type="predicted"/>
<dbReference type="FunFam" id="3.40.50.20:FF:000010">
    <property type="entry name" value="Propionyl-CoA carboxylase subunit alpha"/>
    <property type="match status" value="1"/>
</dbReference>
<keyword evidence="11" id="KW-1185">Reference proteome</keyword>
<dbReference type="GO" id="GO:0005524">
    <property type="term" value="F:ATP binding"/>
    <property type="evidence" value="ECO:0007669"/>
    <property type="project" value="UniProtKB-UniRule"/>
</dbReference>
<feature type="domain" description="Lipoyl-binding" evidence="7">
    <location>
        <begin position="569"/>
        <end position="644"/>
    </location>
</feature>
<dbReference type="Pfam" id="PF00289">
    <property type="entry name" value="Biotin_carb_N"/>
    <property type="match status" value="1"/>
</dbReference>
<protein>
    <submittedName>
        <fullName evidence="10">3-methylcrotonyl-CoA carboxylase</fullName>
    </submittedName>
</protein>
<evidence type="ECO:0000256" key="3">
    <source>
        <dbReference type="ARBA" id="ARBA00022741"/>
    </source>
</evidence>
<dbReference type="FunFam" id="3.30.1490.20:FF:000003">
    <property type="entry name" value="acetyl-CoA carboxylase isoform X1"/>
    <property type="match status" value="1"/>
</dbReference>
<dbReference type="InterPro" id="IPR005482">
    <property type="entry name" value="Biotin_COase_C"/>
</dbReference>
<dbReference type="Pfam" id="PF02786">
    <property type="entry name" value="CPSase_L_D2"/>
    <property type="match status" value="1"/>
</dbReference>
<dbReference type="PROSITE" id="PS50979">
    <property type="entry name" value="BC"/>
    <property type="match status" value="1"/>
</dbReference>
<evidence type="ECO:0000313" key="10">
    <source>
        <dbReference type="EMBL" id="RBI83337.1"/>
    </source>
</evidence>
<dbReference type="SMART" id="SM00878">
    <property type="entry name" value="Biotin_carb_C"/>
    <property type="match status" value="1"/>
</dbReference>
<dbReference type="SUPFAM" id="SSF52440">
    <property type="entry name" value="PreATP-grasp domain"/>
    <property type="match status" value="1"/>
</dbReference>
<evidence type="ECO:0000256" key="6">
    <source>
        <dbReference type="PROSITE-ProRule" id="PRU00409"/>
    </source>
</evidence>
<dbReference type="InterPro" id="IPR011053">
    <property type="entry name" value="Single_hybrid_motif"/>
</dbReference>
<dbReference type="SUPFAM" id="SSF56059">
    <property type="entry name" value="Glutathione synthetase ATP-binding domain-like"/>
    <property type="match status" value="1"/>
</dbReference>
<dbReference type="InterPro" id="IPR016185">
    <property type="entry name" value="PreATP-grasp_dom_sf"/>
</dbReference>
<keyword evidence="3 6" id="KW-0547">Nucleotide-binding</keyword>
<dbReference type="CDD" id="cd06850">
    <property type="entry name" value="biotinyl_domain"/>
    <property type="match status" value="1"/>
</dbReference>
<dbReference type="InterPro" id="IPR050856">
    <property type="entry name" value="Biotin_carboxylase_complex"/>
</dbReference>
<evidence type="ECO:0000313" key="11">
    <source>
        <dbReference type="Proteomes" id="UP000253370"/>
    </source>
</evidence>
<dbReference type="EMBL" id="QNTQ01000018">
    <property type="protein sequence ID" value="RBI83337.1"/>
    <property type="molecule type" value="Genomic_DNA"/>
</dbReference>
<dbReference type="InterPro" id="IPR005479">
    <property type="entry name" value="CPAse_ATP-bd"/>
</dbReference>
<evidence type="ECO:0000256" key="4">
    <source>
        <dbReference type="ARBA" id="ARBA00022840"/>
    </source>
</evidence>
<keyword evidence="5" id="KW-0092">Biotin</keyword>
<keyword evidence="4 6" id="KW-0067">ATP-binding</keyword>
<dbReference type="PROSITE" id="PS00867">
    <property type="entry name" value="CPSASE_2"/>
    <property type="match status" value="1"/>
</dbReference>
<dbReference type="SUPFAM" id="SSF51230">
    <property type="entry name" value="Single hybrid motif"/>
    <property type="match status" value="1"/>
</dbReference>
<comment type="cofactor">
    <cofactor evidence="1">
        <name>biotin</name>
        <dbReference type="ChEBI" id="CHEBI:57586"/>
    </cofactor>
</comment>
<dbReference type="PROSITE" id="PS00866">
    <property type="entry name" value="CPSASE_1"/>
    <property type="match status" value="1"/>
</dbReference>
<sequence length="650" mass="67895">MEFLAAPRPIRSVLIANRGEIACRIIATCRRLGLRTVAVHSEADTGARHVRMADDACLLGGAAPADSYLNIERIVAAAQASGADAVHPGYGFLSENAGFVRAVEAAGLIFVGPTAEAVERMGSKIAARRIAEAAGVPVVPGFDGAEATDAELAEAADRIGYPLLVKASAGGGGRGMRRVMAARDLAPAIRAARAEAASAFGDATVFLEKLVPSPRHLEVQVFGDGTGGVLHLHERDCSVQRAHQKIIEEAPAPNLPGDVRETLFAHATALAAAIRYRGAGTVEFVMQAGDATPYFLEMNTRLQVEHPVTEAICGVDLVEWQLRQAAGLPLPLAQDQLVPRGHAIEVRVNAERPEAGFLPDAGRLDAVVPPPGLRFETGVETGDAVPSDYDPMIAKVVAHAPDRARALARLRDGIDATVVAGVGTNLGFARDCLSAPAFMRGEATTGFLEESFPDGWRPDPEALLRLRGEAARAALSGGGDPLARADGFRVGARAAPGRVPLMVGDEHGLAEITLSLGAPVQVQQGERCQDLGAEPVWITRAGGVIRAAARGLAIAATVRPLAEARMDTRAETGGEGRIAAPLPGRVTEVLVAEGDHVEGGATLAVIEAMKLVHALTAPFAGRVVRIGVTAGETVPARALLIELEREKEEA</sequence>
<dbReference type="InterPro" id="IPR011764">
    <property type="entry name" value="Biotin_carboxylation_dom"/>
</dbReference>
<evidence type="ECO:0000259" key="7">
    <source>
        <dbReference type="PROSITE" id="PS50968"/>
    </source>
</evidence>
<dbReference type="Pfam" id="PF02785">
    <property type="entry name" value="Biotin_carb_C"/>
    <property type="match status" value="1"/>
</dbReference>
<dbReference type="Pfam" id="PF00364">
    <property type="entry name" value="Biotin_lipoyl"/>
    <property type="match status" value="1"/>
</dbReference>
<dbReference type="Proteomes" id="UP000253370">
    <property type="component" value="Unassembled WGS sequence"/>
</dbReference>
<feature type="domain" description="ATP-grasp" evidence="8">
    <location>
        <begin position="128"/>
        <end position="326"/>
    </location>
</feature>
<dbReference type="Gene3D" id="2.40.50.100">
    <property type="match status" value="1"/>
</dbReference>
<name>A0A365U4X6_9RHOB</name>
<reference evidence="10 11" key="1">
    <citation type="submission" date="2018-07" db="EMBL/GenBank/DDBJ databases">
        <title>Rhodosalinus sp. strain E84T genomic sequence and assembly.</title>
        <authorList>
            <person name="Liu Z.-W."/>
            <person name="Lu D.-C."/>
        </authorList>
    </citation>
    <scope>NUCLEOTIDE SEQUENCE [LARGE SCALE GENOMIC DNA]</scope>
    <source>
        <strain evidence="10 11">E84</strain>
    </source>
</reference>
<accession>A0A365U4X6</accession>
<keyword evidence="2" id="KW-0436">Ligase</keyword>
<dbReference type="SUPFAM" id="SSF51246">
    <property type="entry name" value="Rudiment single hybrid motif"/>
    <property type="match status" value="1"/>
</dbReference>
<dbReference type="InterPro" id="IPR011761">
    <property type="entry name" value="ATP-grasp"/>
</dbReference>
<dbReference type="GO" id="GO:0016874">
    <property type="term" value="F:ligase activity"/>
    <property type="evidence" value="ECO:0007669"/>
    <property type="project" value="UniProtKB-KW"/>
</dbReference>
<evidence type="ECO:0000259" key="8">
    <source>
        <dbReference type="PROSITE" id="PS50975"/>
    </source>
</evidence>
<gene>
    <name evidence="10" type="ORF">DRV85_16115</name>
</gene>
<dbReference type="InterPro" id="IPR000089">
    <property type="entry name" value="Biotin_lipoyl"/>
</dbReference>
<dbReference type="PANTHER" id="PTHR18866:SF33">
    <property type="entry name" value="METHYLCROTONOYL-COA CARBOXYLASE SUBUNIT ALPHA, MITOCHONDRIAL-RELATED"/>
    <property type="match status" value="1"/>
</dbReference>
<dbReference type="Gene3D" id="3.30.470.20">
    <property type="entry name" value="ATP-grasp fold, B domain"/>
    <property type="match status" value="1"/>
</dbReference>
<evidence type="ECO:0000256" key="5">
    <source>
        <dbReference type="ARBA" id="ARBA00023267"/>
    </source>
</evidence>
<comment type="caution">
    <text evidence="10">The sequence shown here is derived from an EMBL/GenBank/DDBJ whole genome shotgun (WGS) entry which is preliminary data.</text>
</comment>
<evidence type="ECO:0000259" key="9">
    <source>
        <dbReference type="PROSITE" id="PS50979"/>
    </source>
</evidence>
<dbReference type="PANTHER" id="PTHR18866">
    <property type="entry name" value="CARBOXYLASE:PYRUVATE/ACETYL-COA/PROPIONYL-COA CARBOXYLASE"/>
    <property type="match status" value="1"/>
</dbReference>
<dbReference type="GO" id="GO:0046872">
    <property type="term" value="F:metal ion binding"/>
    <property type="evidence" value="ECO:0007669"/>
    <property type="project" value="InterPro"/>
</dbReference>
<evidence type="ECO:0000256" key="2">
    <source>
        <dbReference type="ARBA" id="ARBA00022598"/>
    </source>
</evidence>
<dbReference type="InterPro" id="IPR011054">
    <property type="entry name" value="Rudment_hybrid_motif"/>
</dbReference>
<feature type="domain" description="Biotin carboxylation" evidence="9">
    <location>
        <begin position="9"/>
        <end position="453"/>
    </location>
</feature>
<evidence type="ECO:0000256" key="1">
    <source>
        <dbReference type="ARBA" id="ARBA00001953"/>
    </source>
</evidence>
<dbReference type="InterPro" id="IPR005481">
    <property type="entry name" value="BC-like_N"/>
</dbReference>
<dbReference type="RefSeq" id="WP_113290509.1">
    <property type="nucleotide sequence ID" value="NZ_QNTQ01000018.1"/>
</dbReference>
<organism evidence="10 11">
    <name type="scientific">Rhodosalinus halophilus</name>
    <dbReference type="NCBI Taxonomy" id="2259333"/>
    <lineage>
        <taxon>Bacteria</taxon>
        <taxon>Pseudomonadati</taxon>
        <taxon>Pseudomonadota</taxon>
        <taxon>Alphaproteobacteria</taxon>
        <taxon>Rhodobacterales</taxon>
        <taxon>Paracoccaceae</taxon>
        <taxon>Rhodosalinus</taxon>
    </lineage>
</organism>
<dbReference type="AlphaFoldDB" id="A0A365U4X6"/>
<dbReference type="PROSITE" id="PS50968">
    <property type="entry name" value="BIOTINYL_LIPOYL"/>
    <property type="match status" value="1"/>
</dbReference>
<dbReference type="OrthoDB" id="9763189at2"/>
<dbReference type="PROSITE" id="PS50975">
    <property type="entry name" value="ATP_GRASP"/>
    <property type="match status" value="1"/>
</dbReference>